<feature type="compositionally biased region" description="Polar residues" evidence="1">
    <location>
        <begin position="259"/>
        <end position="274"/>
    </location>
</feature>
<sequence>MAFCLRPDGKPLSRSSFVLCVWGSAIVRPAKLCQIVSASVGQQSNRAAIRHRLASADTGLQFRSKSSIEHSFCWPIVIGAGVIDPVDSYFVPTEKNLNFTVEIAGQDPVYKFPRTCDKSPVESLSVTIGEKKKNDDDDDDDFDQNRDDNDLTAVFSRGRCFNATVTLQTSKSLTSKKQPFASNMTSAEEINGRGYEKVNDFLANWAPVPAWIVFMLVALNLALVSFLVIVLWITKKVNSSTKNNKNSSSNRRDHHRHSALSSDMTTANQSSKNSFKSINPSLLKSIELAISWIYSGLKRVLVYWPNMSQACENSSMLT</sequence>
<evidence type="ECO:0000313" key="4">
    <source>
        <dbReference type="Proteomes" id="UP000887565"/>
    </source>
</evidence>
<accession>A0A915I3P8</accession>
<evidence type="ECO:0000259" key="3">
    <source>
        <dbReference type="Pfam" id="PF25330"/>
    </source>
</evidence>
<reference evidence="5" key="1">
    <citation type="submission" date="2022-11" db="UniProtKB">
        <authorList>
            <consortium name="WormBaseParasite"/>
        </authorList>
    </citation>
    <scope>IDENTIFICATION</scope>
</reference>
<evidence type="ECO:0000256" key="2">
    <source>
        <dbReference type="SAM" id="Phobius"/>
    </source>
</evidence>
<feature type="transmembrane region" description="Helical" evidence="2">
    <location>
        <begin position="211"/>
        <end position="233"/>
    </location>
</feature>
<dbReference type="AlphaFoldDB" id="A0A915I3P8"/>
<dbReference type="InterPro" id="IPR057569">
    <property type="entry name" value="C2_nem"/>
</dbReference>
<feature type="region of interest" description="Disordered" evidence="1">
    <location>
        <begin position="127"/>
        <end position="147"/>
    </location>
</feature>
<dbReference type="Proteomes" id="UP000887565">
    <property type="component" value="Unplaced"/>
</dbReference>
<name>A0A915I3P8_ROMCU</name>
<keyword evidence="2" id="KW-0812">Transmembrane</keyword>
<proteinExistence type="predicted"/>
<dbReference type="WBParaSite" id="nRc.2.0.1.t08054-RA">
    <property type="protein sequence ID" value="nRc.2.0.1.t08054-RA"/>
    <property type="gene ID" value="nRc.2.0.1.g08054"/>
</dbReference>
<keyword evidence="4" id="KW-1185">Reference proteome</keyword>
<feature type="region of interest" description="Disordered" evidence="1">
    <location>
        <begin position="240"/>
        <end position="274"/>
    </location>
</feature>
<keyword evidence="2" id="KW-1133">Transmembrane helix</keyword>
<dbReference type="Pfam" id="PF25330">
    <property type="entry name" value="C2_nem"/>
    <property type="match status" value="1"/>
</dbReference>
<feature type="domain" description="C2" evidence="3">
    <location>
        <begin position="88"/>
        <end position="171"/>
    </location>
</feature>
<protein>
    <recommendedName>
        <fullName evidence="3">C2 domain-containing protein</fullName>
    </recommendedName>
</protein>
<evidence type="ECO:0000256" key="1">
    <source>
        <dbReference type="SAM" id="MobiDB-lite"/>
    </source>
</evidence>
<feature type="compositionally biased region" description="Low complexity" evidence="1">
    <location>
        <begin position="240"/>
        <end position="249"/>
    </location>
</feature>
<organism evidence="4 5">
    <name type="scientific">Romanomermis culicivorax</name>
    <name type="common">Nematode worm</name>
    <dbReference type="NCBI Taxonomy" id="13658"/>
    <lineage>
        <taxon>Eukaryota</taxon>
        <taxon>Metazoa</taxon>
        <taxon>Ecdysozoa</taxon>
        <taxon>Nematoda</taxon>
        <taxon>Enoplea</taxon>
        <taxon>Dorylaimia</taxon>
        <taxon>Mermithida</taxon>
        <taxon>Mermithoidea</taxon>
        <taxon>Mermithidae</taxon>
        <taxon>Romanomermis</taxon>
    </lineage>
</organism>
<evidence type="ECO:0000313" key="5">
    <source>
        <dbReference type="WBParaSite" id="nRc.2.0.1.t08054-RA"/>
    </source>
</evidence>
<keyword evidence="2" id="KW-0472">Membrane</keyword>